<evidence type="ECO:0000259" key="3">
    <source>
        <dbReference type="PROSITE" id="PS51831"/>
    </source>
</evidence>
<dbReference type="InterPro" id="IPR012675">
    <property type="entry name" value="Beta-grasp_dom_sf"/>
</dbReference>
<dbReference type="InterPro" id="IPR045600">
    <property type="entry name" value="RelA/SpoT_AH_RIS"/>
</dbReference>
<protein>
    <submittedName>
        <fullName evidence="5">Guanosine-3',5'-bis(Diphosphate) 3'-pyrophosphohydrolase</fullName>
    </submittedName>
</protein>
<keyword evidence="5" id="KW-0378">Hydrolase</keyword>
<evidence type="ECO:0000313" key="5">
    <source>
        <dbReference type="EMBL" id="ARU05636.1"/>
    </source>
</evidence>
<dbReference type="Pfam" id="PF19296">
    <property type="entry name" value="RelA_AH_RIS"/>
    <property type="match status" value="1"/>
</dbReference>
<dbReference type="SMART" id="SM00471">
    <property type="entry name" value="HDc"/>
    <property type="match status" value="1"/>
</dbReference>
<dbReference type="PANTHER" id="PTHR21262">
    <property type="entry name" value="GUANOSINE-3',5'-BIS DIPHOSPHATE 3'-PYROPHOSPHOHYDROLASE"/>
    <property type="match status" value="1"/>
</dbReference>
<dbReference type="CDD" id="cd00077">
    <property type="entry name" value="HDc"/>
    <property type="match status" value="1"/>
</dbReference>
<dbReference type="CDD" id="cd01668">
    <property type="entry name" value="TGS_RSH"/>
    <property type="match status" value="1"/>
</dbReference>
<dbReference type="KEGG" id="cser:CCO03_13925"/>
<dbReference type="InterPro" id="IPR006674">
    <property type="entry name" value="HD_domain"/>
</dbReference>
<dbReference type="Pfam" id="PF13328">
    <property type="entry name" value="HD_4"/>
    <property type="match status" value="1"/>
</dbReference>
<dbReference type="GO" id="GO:0008893">
    <property type="term" value="F:guanosine-3',5'-bis(diphosphate) 3'-diphosphatase activity"/>
    <property type="evidence" value="ECO:0007669"/>
    <property type="project" value="TreeGrafter"/>
</dbReference>
<reference evidence="5 6" key="1">
    <citation type="submission" date="2017-05" db="EMBL/GenBank/DDBJ databases">
        <authorList>
            <person name="Song R."/>
            <person name="Chenine A.L."/>
            <person name="Ruprecht R.M."/>
        </authorList>
    </citation>
    <scope>NUCLEOTIDE SEQUENCE [LARGE SCALE GENOMIC DNA]</scope>
    <source>
        <strain evidence="5 6">DSM 26136</strain>
    </source>
</reference>
<accession>A0A1Y0EPY6</accession>
<dbReference type="SMART" id="SM00954">
    <property type="entry name" value="RelA_SpoT"/>
    <property type="match status" value="1"/>
</dbReference>
<dbReference type="Pfam" id="PF13291">
    <property type="entry name" value="ACT_4"/>
    <property type="match status" value="1"/>
</dbReference>
<dbReference type="PROSITE" id="PS51671">
    <property type="entry name" value="ACT"/>
    <property type="match status" value="1"/>
</dbReference>
<dbReference type="GO" id="GO:0008728">
    <property type="term" value="F:GTP diphosphokinase activity"/>
    <property type="evidence" value="ECO:0007669"/>
    <property type="project" value="TreeGrafter"/>
</dbReference>
<comment type="similarity">
    <text evidence="1">Belongs to the relA/spoT family.</text>
</comment>
<dbReference type="Gene3D" id="1.10.3210.10">
    <property type="entry name" value="Hypothetical protein af1432"/>
    <property type="match status" value="1"/>
</dbReference>
<dbReference type="Gene3D" id="3.10.20.30">
    <property type="match status" value="1"/>
</dbReference>
<dbReference type="AlphaFoldDB" id="A0A1Y0EPY6"/>
<dbReference type="NCBIfam" id="TIGR00691">
    <property type="entry name" value="spoT_relA"/>
    <property type="match status" value="1"/>
</dbReference>
<dbReference type="CDD" id="cd04876">
    <property type="entry name" value="ACT_RelA-SpoT"/>
    <property type="match status" value="1"/>
</dbReference>
<dbReference type="PROSITE" id="PS51880">
    <property type="entry name" value="TGS"/>
    <property type="match status" value="1"/>
</dbReference>
<gene>
    <name evidence="5" type="ORF">CCO03_13925</name>
</gene>
<dbReference type="InterPro" id="IPR045865">
    <property type="entry name" value="ACT-like_dom_sf"/>
</dbReference>
<dbReference type="RefSeq" id="WP_087281998.1">
    <property type="nucleotide sequence ID" value="NZ_CP021455.1"/>
</dbReference>
<proteinExistence type="inferred from homology"/>
<dbReference type="InterPro" id="IPR012676">
    <property type="entry name" value="TGS-like"/>
</dbReference>
<dbReference type="Gene3D" id="3.30.70.260">
    <property type="match status" value="1"/>
</dbReference>
<dbReference type="OrthoDB" id="9805041at2"/>
<evidence type="ECO:0000259" key="2">
    <source>
        <dbReference type="PROSITE" id="PS51671"/>
    </source>
</evidence>
<comment type="function">
    <text evidence="1">In eubacteria ppGpp (guanosine 3'-diphosphate 5'-diphosphate) is a mediator of the stringent response that coordinates a variety of cellular activities in response to changes in nutritional abundance.</text>
</comment>
<dbReference type="CDD" id="cd05399">
    <property type="entry name" value="NT_Rel-Spo_like"/>
    <property type="match status" value="1"/>
</dbReference>
<dbReference type="SUPFAM" id="SSF55021">
    <property type="entry name" value="ACT-like"/>
    <property type="match status" value="1"/>
</dbReference>
<feature type="domain" description="TGS" evidence="4">
    <location>
        <begin position="416"/>
        <end position="477"/>
    </location>
</feature>
<dbReference type="Proteomes" id="UP000196138">
    <property type="component" value="Chromosome"/>
</dbReference>
<dbReference type="SUPFAM" id="SSF109604">
    <property type="entry name" value="HD-domain/PDEase-like"/>
    <property type="match status" value="1"/>
</dbReference>
<dbReference type="GO" id="GO:0042594">
    <property type="term" value="P:response to starvation"/>
    <property type="evidence" value="ECO:0007669"/>
    <property type="project" value="TreeGrafter"/>
</dbReference>
<feature type="domain" description="HD" evidence="3">
    <location>
        <begin position="72"/>
        <end position="171"/>
    </location>
</feature>
<dbReference type="Pfam" id="PF04607">
    <property type="entry name" value="RelA_SpoT"/>
    <property type="match status" value="1"/>
</dbReference>
<sequence>MSALSPRLTTQPKPEQGTGERQAVANAAAASFAALVNKISYLNDADIDLVRRAYRFADQAHLGQWRKSGEPYITHPIAVASQCAEWKLDAQALSAALLHDAMEDCGVTKDDLIEQFGPQVAHLVDGLTKLDKVQFTTREENQAESFRKMLLAMAKDIRVILIKLADRTHNMRTMGDMPRSKWQRIATETLEIYTPLAQRLGLSQTYRELQDLSFKYLRPWRYSVLAKAVAKARNRRQDLLAQVQQAVEASFGRSKLMVQVSAREKSLYSIYRKMEDKHLSFAQLHDVYGLRIVTHSVADCYAAIGVLHQTYKPVPGRFKDYIAIPKSNGYQSLHTTLVGPANVNIEFQVRTQAMDVVAETGIAAHWLYKATHQPLNADDGGEPLGASWLDSLMNIQSETRDATEFWENVKGDLFPDAIYVFSPKGRIVSLPRGATVIDYAYAIHSDLGDHSVSARINGQQVPLRSEIKNGDVVEMTTDDDAMPNPDWLSFVRTGRARSSIRHQLKNLAQSASVRLGERLLARAMRAEGFADIPTPDHPAWAALLHLTGNRDRDELFADIGMGKRIANLVAKRLVESLTAAGDRPDALVMSRERFTAHEAPQSTITLDGSESSSVKYASCCRPIPGDAIVGYLGRGEGLVIHTEDCAVARRLRSRDAERFVPVVWSEKPTRTFDAGIVVTVANHRGVLANVTTAVTQAGADIEHLSMTDGSRQDAGELRLVLAVADTSQLDHVMRQVSRLPSVLRVQRIKPAAAGD</sequence>
<dbReference type="InterPro" id="IPR007685">
    <property type="entry name" value="RelA_SpoT"/>
</dbReference>
<dbReference type="GO" id="GO:0015949">
    <property type="term" value="P:nucleobase-containing small molecule interconversion"/>
    <property type="evidence" value="ECO:0007669"/>
    <property type="project" value="UniProtKB-ARBA"/>
</dbReference>
<dbReference type="SUPFAM" id="SSF81301">
    <property type="entry name" value="Nucleotidyltransferase"/>
    <property type="match status" value="1"/>
</dbReference>
<dbReference type="InterPro" id="IPR043519">
    <property type="entry name" value="NT_sf"/>
</dbReference>
<dbReference type="GO" id="GO:0005886">
    <property type="term" value="C:plasma membrane"/>
    <property type="evidence" value="ECO:0007669"/>
    <property type="project" value="TreeGrafter"/>
</dbReference>
<dbReference type="InterPro" id="IPR004095">
    <property type="entry name" value="TGS"/>
</dbReference>
<dbReference type="PROSITE" id="PS51831">
    <property type="entry name" value="HD"/>
    <property type="match status" value="1"/>
</dbReference>
<dbReference type="Gene3D" id="3.30.460.10">
    <property type="entry name" value="Beta Polymerase, domain 2"/>
    <property type="match status" value="1"/>
</dbReference>
<dbReference type="FunFam" id="3.10.20.30:FF:000002">
    <property type="entry name" value="GTP pyrophosphokinase (RelA/SpoT)"/>
    <property type="match status" value="1"/>
</dbReference>
<name>A0A1Y0EPY6_9BURK</name>
<dbReference type="Pfam" id="PF02824">
    <property type="entry name" value="TGS"/>
    <property type="match status" value="1"/>
</dbReference>
<dbReference type="PANTHER" id="PTHR21262:SF36">
    <property type="entry name" value="BIFUNCTIONAL (P)PPGPP SYNTHASE_HYDROLASE SPOT"/>
    <property type="match status" value="1"/>
</dbReference>
<evidence type="ECO:0000259" key="4">
    <source>
        <dbReference type="PROSITE" id="PS51880"/>
    </source>
</evidence>
<dbReference type="GO" id="GO:0015969">
    <property type="term" value="P:guanosine tetraphosphate metabolic process"/>
    <property type="evidence" value="ECO:0007669"/>
    <property type="project" value="InterPro"/>
</dbReference>
<dbReference type="EMBL" id="CP021455">
    <property type="protein sequence ID" value="ARU05636.1"/>
    <property type="molecule type" value="Genomic_DNA"/>
</dbReference>
<evidence type="ECO:0000256" key="1">
    <source>
        <dbReference type="RuleBase" id="RU003847"/>
    </source>
</evidence>
<feature type="domain" description="ACT" evidence="2">
    <location>
        <begin position="675"/>
        <end position="750"/>
    </location>
</feature>
<dbReference type="InterPro" id="IPR004811">
    <property type="entry name" value="RelA/Spo_fam"/>
</dbReference>
<keyword evidence="6" id="KW-1185">Reference proteome</keyword>
<dbReference type="FunFam" id="3.30.460.10:FF:000001">
    <property type="entry name" value="GTP pyrophosphokinase RelA"/>
    <property type="match status" value="1"/>
</dbReference>
<dbReference type="InterPro" id="IPR003607">
    <property type="entry name" value="HD/PDEase_dom"/>
</dbReference>
<dbReference type="InterPro" id="IPR033655">
    <property type="entry name" value="TGS_RelA/SpoT"/>
</dbReference>
<evidence type="ECO:0000313" key="6">
    <source>
        <dbReference type="Proteomes" id="UP000196138"/>
    </source>
</evidence>
<dbReference type="InterPro" id="IPR002912">
    <property type="entry name" value="ACT_dom"/>
</dbReference>
<dbReference type="SUPFAM" id="SSF81271">
    <property type="entry name" value="TGS-like"/>
    <property type="match status" value="1"/>
</dbReference>
<dbReference type="FunFam" id="1.10.3210.10:FF:000001">
    <property type="entry name" value="GTP pyrophosphokinase RelA"/>
    <property type="match status" value="1"/>
</dbReference>
<organism evidence="5 6">
    <name type="scientific">Comamonas serinivorans</name>
    <dbReference type="NCBI Taxonomy" id="1082851"/>
    <lineage>
        <taxon>Bacteria</taxon>
        <taxon>Pseudomonadati</taxon>
        <taxon>Pseudomonadota</taxon>
        <taxon>Betaproteobacteria</taxon>
        <taxon>Burkholderiales</taxon>
        <taxon>Comamonadaceae</taxon>
        <taxon>Comamonas</taxon>
    </lineage>
</organism>